<keyword evidence="8" id="KW-0443">Lipid metabolism</keyword>
<name>A0A1H5EVQ4_9NOCA</name>
<sequence>MSTTNQRYMTQTDFMSWRMEEDPILRSTIVAVALLDRGPDQTRFVDMMRRAIEMVPIFRQKVIEDPRGLTPPRWAEDRDFDLTWHLRRYTLTEPRTWDAVLRFARTAEMTAFDKCRPLWEFTVLDGLDDGKSAFVMKVHHSLTDGVGGMQIAREIVDFAREGTPRSSPDLRDTTPNGEAAVSPGRLTWYRDTAADVAHRATNALGRNGIRAVRAPREAGRQAAAVAGSTMRLVRPVLSTLSPVMTQRSTRRHCAVLDVPLEALAQAGTTGGGSLNDAFLAAILRGMAKYHRLHGTEISELRMTLPISLRTETDPVGGNRISLARFALPTDVSDPAELIRRVHATVDTWRHEPAISLSPMIAGALNLLPAVTLGNMLKHVDFVASNVVGSPVPLFIAGSEILHYYAFSPTLGSAFNVTLMSYTTQCCVGINADTDAVPDLAALTDSIADGFRAVLGLCAKSTDTSVVVAS</sequence>
<proteinExistence type="inferred from homology"/>
<keyword evidence="5" id="KW-0444">Lipid biosynthesis</keyword>
<dbReference type="PANTHER" id="PTHR31650">
    <property type="entry name" value="O-ACYLTRANSFERASE (WSD1-LIKE) FAMILY PROTEIN"/>
    <property type="match status" value="1"/>
</dbReference>
<evidence type="ECO:0000256" key="4">
    <source>
        <dbReference type="ARBA" id="ARBA00013244"/>
    </source>
</evidence>
<reference evidence="14" key="1">
    <citation type="submission" date="2016-10" db="EMBL/GenBank/DDBJ databases">
        <authorList>
            <person name="Varghese N."/>
            <person name="Submissions S."/>
        </authorList>
    </citation>
    <scope>NUCLEOTIDE SEQUENCE [LARGE SCALE GENOMIC DNA]</scope>
    <source>
        <strain evidence="14">DSM 44498</strain>
    </source>
</reference>
<keyword evidence="9 13" id="KW-0012">Acyltransferase</keyword>
<keyword evidence="7" id="KW-0319">Glycerol metabolism</keyword>
<dbReference type="GO" id="GO:0019432">
    <property type="term" value="P:triglyceride biosynthetic process"/>
    <property type="evidence" value="ECO:0007669"/>
    <property type="project" value="UniProtKB-UniPathway"/>
</dbReference>
<keyword evidence="6 13" id="KW-0808">Transferase</keyword>
<comment type="pathway">
    <text evidence="2">Lipid metabolism.</text>
</comment>
<protein>
    <recommendedName>
        <fullName evidence="4">diacylglycerol O-acyltransferase</fullName>
        <ecNumber evidence="4">2.3.1.20</ecNumber>
    </recommendedName>
</protein>
<feature type="domain" description="O-acyltransferase WSD1 C-terminal" evidence="12">
    <location>
        <begin position="317"/>
        <end position="452"/>
    </location>
</feature>
<evidence type="ECO:0000313" key="14">
    <source>
        <dbReference type="Proteomes" id="UP000183561"/>
    </source>
</evidence>
<dbReference type="GO" id="GO:0006071">
    <property type="term" value="P:glycerol metabolic process"/>
    <property type="evidence" value="ECO:0007669"/>
    <property type="project" value="UniProtKB-KW"/>
</dbReference>
<dbReference type="InterPro" id="IPR045034">
    <property type="entry name" value="O-acyltransferase_WSD1-like"/>
</dbReference>
<keyword evidence="14" id="KW-1185">Reference proteome</keyword>
<evidence type="ECO:0000256" key="3">
    <source>
        <dbReference type="ARBA" id="ARBA00009587"/>
    </source>
</evidence>
<dbReference type="Pfam" id="PF06974">
    <property type="entry name" value="WS_DGAT_C"/>
    <property type="match status" value="1"/>
</dbReference>
<evidence type="ECO:0000313" key="13">
    <source>
        <dbReference type="EMBL" id="SED95195.1"/>
    </source>
</evidence>
<evidence type="ECO:0000256" key="5">
    <source>
        <dbReference type="ARBA" id="ARBA00022516"/>
    </source>
</evidence>
<dbReference type="GO" id="GO:0004144">
    <property type="term" value="F:diacylglycerol O-acyltransferase activity"/>
    <property type="evidence" value="ECO:0007669"/>
    <property type="project" value="UniProtKB-EC"/>
</dbReference>
<comment type="similarity">
    <text evidence="3">Belongs to the long-chain O-acyltransferase family.</text>
</comment>
<comment type="pathway">
    <text evidence="1">Glycerolipid metabolism; triacylglycerol biosynthesis.</text>
</comment>
<dbReference type="Proteomes" id="UP000183561">
    <property type="component" value="Unassembled WGS sequence"/>
</dbReference>
<dbReference type="Pfam" id="PF03007">
    <property type="entry name" value="WS_DGAT_cat"/>
    <property type="match status" value="1"/>
</dbReference>
<dbReference type="Gene3D" id="3.30.559.10">
    <property type="entry name" value="Chloramphenicol acetyltransferase-like domain"/>
    <property type="match status" value="1"/>
</dbReference>
<dbReference type="PANTHER" id="PTHR31650:SF1">
    <property type="entry name" value="WAX ESTER SYNTHASE_DIACYLGLYCEROL ACYLTRANSFERASE 4-RELATED"/>
    <property type="match status" value="1"/>
</dbReference>
<dbReference type="InterPro" id="IPR023213">
    <property type="entry name" value="CAT-like_dom_sf"/>
</dbReference>
<evidence type="ECO:0000259" key="11">
    <source>
        <dbReference type="Pfam" id="PF03007"/>
    </source>
</evidence>
<dbReference type="SUPFAM" id="SSF52777">
    <property type="entry name" value="CoA-dependent acyltransferases"/>
    <property type="match status" value="2"/>
</dbReference>
<dbReference type="EC" id="2.3.1.20" evidence="4"/>
<evidence type="ECO:0000259" key="12">
    <source>
        <dbReference type="Pfam" id="PF06974"/>
    </source>
</evidence>
<dbReference type="InterPro" id="IPR009721">
    <property type="entry name" value="O-acyltransferase_WSD1_C"/>
</dbReference>
<dbReference type="GO" id="GO:0051701">
    <property type="term" value="P:biological process involved in interaction with host"/>
    <property type="evidence" value="ECO:0007669"/>
    <property type="project" value="TreeGrafter"/>
</dbReference>
<organism evidence="13 14">
    <name type="scientific">Rhodococcus koreensis</name>
    <dbReference type="NCBI Taxonomy" id="99653"/>
    <lineage>
        <taxon>Bacteria</taxon>
        <taxon>Bacillati</taxon>
        <taxon>Actinomycetota</taxon>
        <taxon>Actinomycetes</taxon>
        <taxon>Mycobacteriales</taxon>
        <taxon>Nocardiaceae</taxon>
        <taxon>Rhodococcus</taxon>
    </lineage>
</organism>
<evidence type="ECO:0000256" key="8">
    <source>
        <dbReference type="ARBA" id="ARBA00023098"/>
    </source>
</evidence>
<evidence type="ECO:0000256" key="7">
    <source>
        <dbReference type="ARBA" id="ARBA00022798"/>
    </source>
</evidence>
<dbReference type="GO" id="GO:0071731">
    <property type="term" value="P:response to nitric oxide"/>
    <property type="evidence" value="ECO:0007669"/>
    <property type="project" value="TreeGrafter"/>
</dbReference>
<evidence type="ECO:0000256" key="9">
    <source>
        <dbReference type="ARBA" id="ARBA00023315"/>
    </source>
</evidence>
<feature type="domain" description="O-acyltransferase WSD1-like N-terminal" evidence="11">
    <location>
        <begin position="11"/>
        <end position="277"/>
    </location>
</feature>
<dbReference type="GO" id="GO:0001666">
    <property type="term" value="P:response to hypoxia"/>
    <property type="evidence" value="ECO:0007669"/>
    <property type="project" value="TreeGrafter"/>
</dbReference>
<evidence type="ECO:0000256" key="10">
    <source>
        <dbReference type="ARBA" id="ARBA00048109"/>
    </source>
</evidence>
<dbReference type="GO" id="GO:0005886">
    <property type="term" value="C:plasma membrane"/>
    <property type="evidence" value="ECO:0007669"/>
    <property type="project" value="TreeGrafter"/>
</dbReference>
<evidence type="ECO:0000256" key="1">
    <source>
        <dbReference type="ARBA" id="ARBA00004771"/>
    </source>
</evidence>
<gene>
    <name evidence="13" type="ORF">SAMN04490239_9396</name>
</gene>
<evidence type="ECO:0000256" key="2">
    <source>
        <dbReference type="ARBA" id="ARBA00005189"/>
    </source>
</evidence>
<dbReference type="UniPathway" id="UPA00282"/>
<accession>A0A1H5EVQ4</accession>
<dbReference type="EMBL" id="FNSV01000007">
    <property type="protein sequence ID" value="SED95195.1"/>
    <property type="molecule type" value="Genomic_DNA"/>
</dbReference>
<dbReference type="InterPro" id="IPR004255">
    <property type="entry name" value="O-acyltransferase_WSD1_N"/>
</dbReference>
<comment type="catalytic activity">
    <reaction evidence="10">
        <text>an acyl-CoA + a 1,2-diacyl-sn-glycerol = a triacyl-sn-glycerol + CoA</text>
        <dbReference type="Rhea" id="RHEA:10868"/>
        <dbReference type="ChEBI" id="CHEBI:17815"/>
        <dbReference type="ChEBI" id="CHEBI:57287"/>
        <dbReference type="ChEBI" id="CHEBI:58342"/>
        <dbReference type="ChEBI" id="CHEBI:64615"/>
        <dbReference type="EC" id="2.3.1.20"/>
    </reaction>
</comment>
<evidence type="ECO:0000256" key="6">
    <source>
        <dbReference type="ARBA" id="ARBA00022679"/>
    </source>
</evidence>
<dbReference type="AlphaFoldDB" id="A0A1H5EVQ4"/>